<name>A0ABP1DRV9_9APHY</name>
<dbReference type="EMBL" id="OZ037948">
    <property type="protein sequence ID" value="CAL1709694.1"/>
    <property type="molecule type" value="Genomic_DNA"/>
</dbReference>
<gene>
    <name evidence="2" type="ORF">GFSPODELE1_LOCUS7457</name>
</gene>
<feature type="chain" id="PRO_5046460615" evidence="1">
    <location>
        <begin position="21"/>
        <end position="496"/>
    </location>
</feature>
<keyword evidence="3" id="KW-1185">Reference proteome</keyword>
<feature type="signal peptide" evidence="1">
    <location>
        <begin position="1"/>
        <end position="20"/>
    </location>
</feature>
<proteinExistence type="predicted"/>
<evidence type="ECO:0000313" key="3">
    <source>
        <dbReference type="Proteomes" id="UP001497453"/>
    </source>
</evidence>
<reference evidence="3" key="1">
    <citation type="submission" date="2024-04" db="EMBL/GenBank/DDBJ databases">
        <authorList>
            <person name="Shaw F."/>
            <person name="Minotto A."/>
        </authorList>
    </citation>
    <scope>NUCLEOTIDE SEQUENCE [LARGE SCALE GENOMIC DNA]</scope>
</reference>
<accession>A0ABP1DRV9</accession>
<evidence type="ECO:0000256" key="1">
    <source>
        <dbReference type="SAM" id="SignalP"/>
    </source>
</evidence>
<protein>
    <submittedName>
        <fullName evidence="2">Uncharacterized protein</fullName>
    </submittedName>
</protein>
<sequence length="496" mass="57091">MNRTTVCWMAMFALCKCILGLNKTDLERPEPLMMLVHHPRHCDLSRLSRVQRITPSRRLRLCSSNIGRSLSLSRQTFDAWPDHSLDKLYPAVSVALCMWQRFKREDEASFLDEALNVCFQGFQDSTLDPTAISEALLLLLNVVLKKSKQTDSGNIFETVIAMLENFLCKLPEDHDSRWNTVDAISRILPMKFAQDGQFNAIEDKFVSLYQSAVSSYSSSELQKVEMMQDLVRIFQTSMPHDIFYVDKGIGFYKQAISLCNTENLKVLASVKMALALAKRYLAFDTVKDLDTASEIVLKALAQVPEEIIQAPEVYAISGDMFEIKHGYSGELEDLDHSIQMCRKDLQKRFNQCWQMEDLNQTIITLYQAKALLPKENYQMQEVLQDLGDALFQRFQRFQRINDLHAAIDIYCQLLALWPVGHHMRVIALSQVVKLLQARYLKLRNPNDLDNVLILAKEHISLQKDVDAFLQLANAYLQKHLITQDINYRSTPWCYSS</sequence>
<organism evidence="2 3">
    <name type="scientific">Somion occarium</name>
    <dbReference type="NCBI Taxonomy" id="3059160"/>
    <lineage>
        <taxon>Eukaryota</taxon>
        <taxon>Fungi</taxon>
        <taxon>Dikarya</taxon>
        <taxon>Basidiomycota</taxon>
        <taxon>Agaricomycotina</taxon>
        <taxon>Agaricomycetes</taxon>
        <taxon>Polyporales</taxon>
        <taxon>Cerrenaceae</taxon>
        <taxon>Somion</taxon>
    </lineage>
</organism>
<keyword evidence="1" id="KW-0732">Signal</keyword>
<dbReference type="Proteomes" id="UP001497453">
    <property type="component" value="Chromosome 5"/>
</dbReference>
<evidence type="ECO:0000313" key="2">
    <source>
        <dbReference type="EMBL" id="CAL1709694.1"/>
    </source>
</evidence>